<dbReference type="EMBL" id="LFRF01000006">
    <property type="protein sequence ID" value="KND92423.1"/>
    <property type="molecule type" value="Genomic_DNA"/>
</dbReference>
<evidence type="ECO:0000256" key="3">
    <source>
        <dbReference type="ARBA" id="ARBA00022723"/>
    </source>
</evidence>
<name>A0A0L0NEC8_TOLOC</name>
<dbReference type="PROSITE" id="PS51677">
    <property type="entry name" value="NODB"/>
    <property type="match status" value="1"/>
</dbReference>
<dbReference type="Gene3D" id="3.20.20.370">
    <property type="entry name" value="Glycoside hydrolase/deacetylase"/>
    <property type="match status" value="1"/>
</dbReference>
<keyword evidence="7" id="KW-0170">Cobalt</keyword>
<keyword evidence="3" id="KW-0479">Metal-binding</keyword>
<evidence type="ECO:0000259" key="10">
    <source>
        <dbReference type="PROSITE" id="PS51677"/>
    </source>
</evidence>
<dbReference type="CDD" id="cd10951">
    <property type="entry name" value="CE4_ClCDA_like"/>
    <property type="match status" value="1"/>
</dbReference>
<proteinExistence type="predicted"/>
<keyword evidence="2 8" id="KW-0147">Chitin-binding</keyword>
<dbReference type="AlphaFoldDB" id="A0A0L0NEC8"/>
<dbReference type="InterPro" id="IPR011330">
    <property type="entry name" value="Glyco_hydro/deAcase_b/a-brl"/>
</dbReference>
<dbReference type="CDD" id="cd00035">
    <property type="entry name" value="ChtBD1"/>
    <property type="match status" value="1"/>
</dbReference>
<sequence length="318" mass="35187">MLLVAAAGYAVAHDARPGPETRRQVTNGRCGVEFGTPCKAGDCCSKGRWCGRGYVYCSSPACQIEYSDSCDGNVRPDGPDTEGVPRPRVGPVPYGQGVYHCEVDGVVALTFDDGPFVYTEFLLDLLRRYDARATFFVTGRNLGKGAINNGSLPWAGLIRRMVREGHQVASHTWSHQRLTQLGRAQVRRQMLFNEAALADILGGFPTYMRPPYSASSAQTDAWLGELGYHVAYFNLDTEGYLHDSPAAIQRSKDIWDAAVERRGPPSPRSLHIEHDTVDQAVHNLTEHMLRSLRRHGLRSVPVAECLGDPRENWYRAVG</sequence>
<dbReference type="SUPFAM" id="SSF88713">
    <property type="entry name" value="Glycoside hydrolase/deacetylase"/>
    <property type="match status" value="1"/>
</dbReference>
<evidence type="ECO:0000256" key="5">
    <source>
        <dbReference type="ARBA" id="ARBA00022801"/>
    </source>
</evidence>
<dbReference type="PANTHER" id="PTHR46471:SF2">
    <property type="entry name" value="CHITIN DEACETYLASE-RELATED"/>
    <property type="match status" value="1"/>
</dbReference>
<feature type="domain" description="Chitin-binding type-1" evidence="9">
    <location>
        <begin position="27"/>
        <end position="72"/>
    </location>
</feature>
<dbReference type="Proteomes" id="UP000036947">
    <property type="component" value="Unassembled WGS sequence"/>
</dbReference>
<dbReference type="OrthoDB" id="407355at2759"/>
<evidence type="ECO:0000256" key="4">
    <source>
        <dbReference type="ARBA" id="ARBA00022729"/>
    </source>
</evidence>
<organism evidence="11 12">
    <name type="scientific">Tolypocladium ophioglossoides (strain CBS 100239)</name>
    <name type="common">Snaketongue truffleclub</name>
    <name type="synonym">Elaphocordyceps ophioglossoides</name>
    <dbReference type="NCBI Taxonomy" id="1163406"/>
    <lineage>
        <taxon>Eukaryota</taxon>
        <taxon>Fungi</taxon>
        <taxon>Dikarya</taxon>
        <taxon>Ascomycota</taxon>
        <taxon>Pezizomycotina</taxon>
        <taxon>Sordariomycetes</taxon>
        <taxon>Hypocreomycetidae</taxon>
        <taxon>Hypocreales</taxon>
        <taxon>Ophiocordycipitaceae</taxon>
        <taxon>Tolypocladium</taxon>
    </lineage>
</organism>
<dbReference type="InterPro" id="IPR001002">
    <property type="entry name" value="Chitin-bd_1"/>
</dbReference>
<keyword evidence="8" id="KW-1015">Disulfide bond</keyword>
<dbReference type="Pfam" id="PF01522">
    <property type="entry name" value="Polysacc_deac_1"/>
    <property type="match status" value="1"/>
</dbReference>
<dbReference type="GO" id="GO:0046872">
    <property type="term" value="F:metal ion binding"/>
    <property type="evidence" value="ECO:0007669"/>
    <property type="project" value="UniProtKB-KW"/>
</dbReference>
<keyword evidence="6" id="KW-0119">Carbohydrate metabolism</keyword>
<evidence type="ECO:0000313" key="12">
    <source>
        <dbReference type="Proteomes" id="UP000036947"/>
    </source>
</evidence>
<evidence type="ECO:0000256" key="6">
    <source>
        <dbReference type="ARBA" id="ARBA00023277"/>
    </source>
</evidence>
<keyword evidence="4" id="KW-0732">Signal</keyword>
<dbReference type="SUPFAM" id="SSF57016">
    <property type="entry name" value="Plant lectins/antimicrobial peptides"/>
    <property type="match status" value="1"/>
</dbReference>
<dbReference type="InterPro" id="IPR036861">
    <property type="entry name" value="Endochitinase-like_sf"/>
</dbReference>
<gene>
    <name evidence="11" type="ORF">TOPH_02961</name>
</gene>
<keyword evidence="5" id="KW-0378">Hydrolase</keyword>
<dbReference type="STRING" id="1163406.A0A0L0NEC8"/>
<feature type="disulfide bond" evidence="8">
    <location>
        <begin position="43"/>
        <end position="57"/>
    </location>
</feature>
<comment type="caution">
    <text evidence="8">Lacks conserved residue(s) required for the propagation of feature annotation.</text>
</comment>
<feature type="disulfide bond" evidence="8">
    <location>
        <begin position="38"/>
        <end position="50"/>
    </location>
</feature>
<dbReference type="PROSITE" id="PS50941">
    <property type="entry name" value="CHIT_BIND_I_2"/>
    <property type="match status" value="1"/>
</dbReference>
<dbReference type="Gene3D" id="3.30.60.10">
    <property type="entry name" value="Endochitinase-like"/>
    <property type="match status" value="1"/>
</dbReference>
<dbReference type="GO" id="GO:0005975">
    <property type="term" value="P:carbohydrate metabolic process"/>
    <property type="evidence" value="ECO:0007669"/>
    <property type="project" value="InterPro"/>
</dbReference>
<evidence type="ECO:0000256" key="8">
    <source>
        <dbReference type="PROSITE-ProRule" id="PRU00261"/>
    </source>
</evidence>
<evidence type="ECO:0000259" key="9">
    <source>
        <dbReference type="PROSITE" id="PS50941"/>
    </source>
</evidence>
<keyword evidence="12" id="KW-1185">Reference proteome</keyword>
<protein>
    <submittedName>
        <fullName evidence="11">Peptidoglycan-N-acetylglucosamine deacetylase</fullName>
    </submittedName>
</protein>
<comment type="cofactor">
    <cofactor evidence="1">
        <name>Co(2+)</name>
        <dbReference type="ChEBI" id="CHEBI:48828"/>
    </cofactor>
</comment>
<evidence type="ECO:0000256" key="7">
    <source>
        <dbReference type="ARBA" id="ARBA00023285"/>
    </source>
</evidence>
<evidence type="ECO:0000256" key="2">
    <source>
        <dbReference type="ARBA" id="ARBA00022669"/>
    </source>
</evidence>
<evidence type="ECO:0000256" key="1">
    <source>
        <dbReference type="ARBA" id="ARBA00001941"/>
    </source>
</evidence>
<dbReference type="InterPro" id="IPR002509">
    <property type="entry name" value="NODB_dom"/>
</dbReference>
<dbReference type="GO" id="GO:0016810">
    <property type="term" value="F:hydrolase activity, acting on carbon-nitrogen (but not peptide) bonds"/>
    <property type="evidence" value="ECO:0007669"/>
    <property type="project" value="InterPro"/>
</dbReference>
<comment type="caution">
    <text evidence="11">The sequence shown here is derived from an EMBL/GenBank/DDBJ whole genome shotgun (WGS) entry which is preliminary data.</text>
</comment>
<accession>A0A0L0NEC8</accession>
<reference evidence="11 12" key="1">
    <citation type="journal article" date="2015" name="BMC Genomics">
        <title>The genome of the truffle-parasite Tolypocladium ophioglossoides and the evolution of antifungal peptaibiotics.</title>
        <authorList>
            <person name="Quandt C.A."/>
            <person name="Bushley K.E."/>
            <person name="Spatafora J.W."/>
        </authorList>
    </citation>
    <scope>NUCLEOTIDE SEQUENCE [LARGE SCALE GENOMIC DNA]</scope>
    <source>
        <strain evidence="11 12">CBS 100239</strain>
    </source>
</reference>
<dbReference type="PANTHER" id="PTHR46471">
    <property type="entry name" value="CHITIN DEACETYLASE"/>
    <property type="match status" value="1"/>
</dbReference>
<dbReference type="GO" id="GO:0008061">
    <property type="term" value="F:chitin binding"/>
    <property type="evidence" value="ECO:0007669"/>
    <property type="project" value="UniProtKB-UniRule"/>
</dbReference>
<evidence type="ECO:0000313" key="11">
    <source>
        <dbReference type="EMBL" id="KND92423.1"/>
    </source>
</evidence>
<feature type="domain" description="NodB homology" evidence="10">
    <location>
        <begin position="105"/>
        <end position="300"/>
    </location>
</feature>